<feature type="region of interest" description="Disordered" evidence="2">
    <location>
        <begin position="1"/>
        <end position="101"/>
    </location>
</feature>
<feature type="compositionally biased region" description="Polar residues" evidence="2">
    <location>
        <begin position="77"/>
        <end position="90"/>
    </location>
</feature>
<dbReference type="Proteomes" id="UP001642484">
    <property type="component" value="Unassembled WGS sequence"/>
</dbReference>
<keyword evidence="4" id="KW-1185">Reference proteome</keyword>
<evidence type="ECO:0000256" key="1">
    <source>
        <dbReference type="SAM" id="Coils"/>
    </source>
</evidence>
<feature type="region of interest" description="Disordered" evidence="2">
    <location>
        <begin position="253"/>
        <end position="401"/>
    </location>
</feature>
<evidence type="ECO:0000256" key="2">
    <source>
        <dbReference type="SAM" id="MobiDB-lite"/>
    </source>
</evidence>
<feature type="compositionally biased region" description="Low complexity" evidence="2">
    <location>
        <begin position="57"/>
        <end position="71"/>
    </location>
</feature>
<feature type="coiled-coil region" evidence="1">
    <location>
        <begin position="186"/>
        <end position="214"/>
    </location>
</feature>
<dbReference type="EMBL" id="CAXAMN010003091">
    <property type="protein sequence ID" value="CAK9002812.1"/>
    <property type="molecule type" value="Genomic_DNA"/>
</dbReference>
<comment type="caution">
    <text evidence="3">The sequence shown here is derived from an EMBL/GenBank/DDBJ whole genome shotgun (WGS) entry which is preliminary data.</text>
</comment>
<evidence type="ECO:0000313" key="3">
    <source>
        <dbReference type="EMBL" id="CAK9002812.1"/>
    </source>
</evidence>
<keyword evidence="1" id="KW-0175">Coiled coil</keyword>
<accession>A0ABP0ILB3</accession>
<name>A0ABP0ILB3_9DINO</name>
<reference evidence="3 4" key="1">
    <citation type="submission" date="2024-02" db="EMBL/GenBank/DDBJ databases">
        <authorList>
            <person name="Chen Y."/>
            <person name="Shah S."/>
            <person name="Dougan E. K."/>
            <person name="Thang M."/>
            <person name="Chan C."/>
        </authorList>
    </citation>
    <scope>NUCLEOTIDE SEQUENCE [LARGE SCALE GENOMIC DNA]</scope>
</reference>
<feature type="compositionally biased region" description="Polar residues" evidence="2">
    <location>
        <begin position="375"/>
        <end position="401"/>
    </location>
</feature>
<proteinExistence type="predicted"/>
<feature type="compositionally biased region" description="Polar residues" evidence="2">
    <location>
        <begin position="11"/>
        <end position="22"/>
    </location>
</feature>
<feature type="compositionally biased region" description="Low complexity" evidence="2">
    <location>
        <begin position="253"/>
        <end position="273"/>
    </location>
</feature>
<sequence length="401" mass="42047">MHQAADVAGSSRPQACASTSRSGPAIPSGTIGSQPQETLASDATRSAGSPTVPPSPVGSATSGGATAAAVVQVRNVPGQSGPPSESSAHRQIQLGGAEEDAVEGWADSDAESFYYRQSVQDVFAFLDQKELEMNLMFAKMRRELSQAIPASPTSQIAGKQAVTSRSDQVTTGWRDLGGPFYRALALQREREKVNQHLREAVALKKAELESLKEELYQLGLPRVGSQRGNSNLAAFSFSDWESSPLAGVLPAASSTIPPSSTGPASATTAIASGYPQPSAAQVQSDSSGRRTKLQANTPQLPLPNTPHFPAATSPRTSPSPLDLESEGDAQELRIFSQPGALGSPLDRLDDALKHNVSSLSIKVDAPTPQKPPLQRSDSATSSVSLSQMNKNAEGQGSTQRR</sequence>
<gene>
    <name evidence="3" type="ORF">CCMP2556_LOCUS7019</name>
</gene>
<protein>
    <submittedName>
        <fullName evidence="3">Uncharacterized protein</fullName>
    </submittedName>
</protein>
<organism evidence="3 4">
    <name type="scientific">Durusdinium trenchii</name>
    <dbReference type="NCBI Taxonomy" id="1381693"/>
    <lineage>
        <taxon>Eukaryota</taxon>
        <taxon>Sar</taxon>
        <taxon>Alveolata</taxon>
        <taxon>Dinophyceae</taxon>
        <taxon>Suessiales</taxon>
        <taxon>Symbiodiniaceae</taxon>
        <taxon>Durusdinium</taxon>
    </lineage>
</organism>
<feature type="compositionally biased region" description="Low complexity" evidence="2">
    <location>
        <begin position="309"/>
        <end position="320"/>
    </location>
</feature>
<evidence type="ECO:0000313" key="4">
    <source>
        <dbReference type="Proteomes" id="UP001642484"/>
    </source>
</evidence>
<feature type="compositionally biased region" description="Polar residues" evidence="2">
    <location>
        <begin position="30"/>
        <end position="46"/>
    </location>
</feature>